<keyword evidence="2" id="KW-1185">Reference proteome</keyword>
<dbReference type="EMBL" id="CADCXN010000066">
    <property type="protein sequence ID" value="CAA9891200.1"/>
    <property type="molecule type" value="Genomic_DNA"/>
</dbReference>
<dbReference type="AlphaFoldDB" id="A0A8S0X8J6"/>
<name>A0A8S0X8J6_9GAMM</name>
<gene>
    <name evidence="1" type="ORF">METHB2_370006</name>
</gene>
<evidence type="ECO:0000313" key="2">
    <source>
        <dbReference type="Proteomes" id="UP000494216"/>
    </source>
</evidence>
<protein>
    <submittedName>
        <fullName evidence="1">Uncharacterized protein</fullName>
    </submittedName>
</protein>
<evidence type="ECO:0000313" key="1">
    <source>
        <dbReference type="EMBL" id="CAA9891200.1"/>
    </source>
</evidence>
<sequence length="38" mass="4020">MLPKAPLTGVEIRMALAEAVCADGDVGHCVIAILLQHY</sequence>
<organism evidence="1 2">
    <name type="scientific">Candidatus Methylobacter favarea</name>
    <dbReference type="NCBI Taxonomy" id="2707345"/>
    <lineage>
        <taxon>Bacteria</taxon>
        <taxon>Pseudomonadati</taxon>
        <taxon>Pseudomonadota</taxon>
        <taxon>Gammaproteobacteria</taxon>
        <taxon>Methylococcales</taxon>
        <taxon>Methylococcaceae</taxon>
        <taxon>Methylobacter</taxon>
    </lineage>
</organism>
<accession>A0A8S0X8J6</accession>
<comment type="caution">
    <text evidence="1">The sequence shown here is derived from an EMBL/GenBank/DDBJ whole genome shotgun (WGS) entry which is preliminary data.</text>
</comment>
<reference evidence="1 2" key="1">
    <citation type="submission" date="2020-02" db="EMBL/GenBank/DDBJ databases">
        <authorList>
            <person name="Hogendoorn C."/>
        </authorList>
    </citation>
    <scope>NUCLEOTIDE SEQUENCE [LARGE SCALE GENOMIC DNA]</scope>
    <source>
        <strain evidence="1">METHB21</strain>
    </source>
</reference>
<dbReference type="Proteomes" id="UP000494216">
    <property type="component" value="Unassembled WGS sequence"/>
</dbReference>
<proteinExistence type="predicted"/>